<evidence type="ECO:0000256" key="3">
    <source>
        <dbReference type="ARBA" id="ARBA00004613"/>
    </source>
</evidence>
<keyword evidence="14" id="KW-1185">Reference proteome</keyword>
<sequence length="703" mass="78532">MQWSFSNNSLGRSQYLSFNGSQEVKPRMDSDHNFVAKGAQKGVVMDRSTGTNYTVSDYPLRHFSTHSGSQSLELMKFASSNQPNQGVTVPKSVVGVPVHPPVSVLPITGSVSSELRNGNKQHPGTPAQLTIFYAGSVNVFDDISPEKAQAVMQMARNFVPVAHHKAVLTPEASGPFKRPVTDEGLSLDRKCPPFLSLPGAVSVSCQADSLGKPICNLELASMKSTVPFKPTVVTQQEPPKVIHSLGSPSAPLFSTAAALPQARKASLTRFLEKRKERDISSWMRCNYGWIGHATATLEQYEKFRGRWPNASPHGGQARYALGHCSTKTGKVTSEDQINAFKVTLPYRIPVFGILRSATPADYFILAPRSHSMAIRCKPSDPLWLFTGLFAWFLHVSVALVRLEHPAVKSDGSISLLVVGDWGRRGLYNQSEVAFQMGKIGERMEIDFVVSTGDNFYDDGLRSIDDPAFHESFSRVYTARSLQKQWYSVLGNHDYRGDVAAQLSPALRRIDERWLCLRSFILQTGIAEFFFVDTTPFVDKYFRKPNKHVYNWRGVLPREDYLSKLLKDLDLALRSSQARWKVVVGHHTIRSIGHHRSTKELGNLLLPILKANTVDMYINGHDHCLQHVSSRSSRIQFLTSGGGSKAWKGDTDIFNKDRVKFYYDGQGFMSMRLTETDMNVVFHDVLGDNLYHLNLTKPQQHSAV</sequence>
<dbReference type="InterPro" id="IPR024927">
    <property type="entry name" value="Acid_PPase"/>
</dbReference>
<name>A0AAN7QUI1_TRANT</name>
<evidence type="ECO:0000256" key="11">
    <source>
        <dbReference type="ARBA" id="ARBA00023180"/>
    </source>
</evidence>
<dbReference type="InterPro" id="IPR004843">
    <property type="entry name" value="Calcineurin-like_PHP"/>
</dbReference>
<keyword evidence="10" id="KW-0862">Zinc</keyword>
<evidence type="ECO:0000313" key="13">
    <source>
        <dbReference type="EMBL" id="KAK4779207.1"/>
    </source>
</evidence>
<dbReference type="GO" id="GO:0005576">
    <property type="term" value="C:extracellular region"/>
    <property type="evidence" value="ECO:0007669"/>
    <property type="project" value="UniProtKB-SubCell"/>
</dbReference>
<dbReference type="Pfam" id="PF06200">
    <property type="entry name" value="tify"/>
    <property type="match status" value="1"/>
</dbReference>
<evidence type="ECO:0000313" key="14">
    <source>
        <dbReference type="Proteomes" id="UP001346149"/>
    </source>
</evidence>
<dbReference type="InterPro" id="IPR018467">
    <property type="entry name" value="CCT_CS"/>
</dbReference>
<dbReference type="InterPro" id="IPR010399">
    <property type="entry name" value="Tify_dom"/>
</dbReference>
<comment type="cofactor">
    <cofactor evidence="2">
        <name>Fe cation</name>
        <dbReference type="ChEBI" id="CHEBI:24875"/>
    </cofactor>
</comment>
<dbReference type="InterPro" id="IPR029052">
    <property type="entry name" value="Metallo-depent_PP-like"/>
</dbReference>
<dbReference type="CDD" id="cd07378">
    <property type="entry name" value="MPP_ACP5"/>
    <property type="match status" value="1"/>
</dbReference>
<comment type="similarity">
    <text evidence="4">Belongs to the metallophosphoesterase superfamily. Purple acid phosphatase family.</text>
</comment>
<dbReference type="FunFam" id="3.60.21.10:FF:000027">
    <property type="entry name" value="Purple acid phosphatase"/>
    <property type="match status" value="1"/>
</dbReference>
<keyword evidence="8" id="KW-0732">Signal</keyword>
<dbReference type="Proteomes" id="UP001346149">
    <property type="component" value="Unassembled WGS sequence"/>
</dbReference>
<dbReference type="SMART" id="SM00979">
    <property type="entry name" value="TIFY"/>
    <property type="match status" value="1"/>
</dbReference>
<comment type="subcellular location">
    <subcellularLocation>
        <location evidence="3">Secreted</location>
    </subcellularLocation>
</comment>
<comment type="catalytic activity">
    <reaction evidence="1">
        <text>a phosphate monoester + H2O = an alcohol + phosphate</text>
        <dbReference type="Rhea" id="RHEA:15017"/>
        <dbReference type="ChEBI" id="CHEBI:15377"/>
        <dbReference type="ChEBI" id="CHEBI:30879"/>
        <dbReference type="ChEBI" id="CHEBI:43474"/>
        <dbReference type="ChEBI" id="CHEBI:67140"/>
        <dbReference type="EC" id="3.1.3.2"/>
    </reaction>
</comment>
<dbReference type="Pfam" id="PF09425">
    <property type="entry name" value="Jas_motif"/>
    <property type="match status" value="1"/>
</dbReference>
<evidence type="ECO:0000256" key="6">
    <source>
        <dbReference type="ARBA" id="ARBA00022525"/>
    </source>
</evidence>
<evidence type="ECO:0000256" key="2">
    <source>
        <dbReference type="ARBA" id="ARBA00001962"/>
    </source>
</evidence>
<organism evidence="13 14">
    <name type="scientific">Trapa natans</name>
    <name type="common">Water chestnut</name>
    <dbReference type="NCBI Taxonomy" id="22666"/>
    <lineage>
        <taxon>Eukaryota</taxon>
        <taxon>Viridiplantae</taxon>
        <taxon>Streptophyta</taxon>
        <taxon>Embryophyta</taxon>
        <taxon>Tracheophyta</taxon>
        <taxon>Spermatophyta</taxon>
        <taxon>Magnoliopsida</taxon>
        <taxon>eudicotyledons</taxon>
        <taxon>Gunneridae</taxon>
        <taxon>Pentapetalae</taxon>
        <taxon>rosids</taxon>
        <taxon>malvids</taxon>
        <taxon>Myrtales</taxon>
        <taxon>Lythraceae</taxon>
        <taxon>Trapa</taxon>
    </lineage>
</organism>
<protein>
    <recommendedName>
        <fullName evidence="5">acid phosphatase</fullName>
        <ecNumber evidence="5">3.1.3.2</ecNumber>
    </recommendedName>
</protein>
<dbReference type="InterPro" id="IPR051558">
    <property type="entry name" value="Metallophosphoesterase_PAP"/>
</dbReference>
<keyword evidence="11" id="KW-0325">Glycoprotein</keyword>
<comment type="caution">
    <text evidence="13">The sequence shown here is derived from an EMBL/GenBank/DDBJ whole genome shotgun (WGS) entry which is preliminary data.</text>
</comment>
<evidence type="ECO:0000256" key="10">
    <source>
        <dbReference type="ARBA" id="ARBA00022833"/>
    </source>
</evidence>
<evidence type="ECO:0000259" key="12">
    <source>
        <dbReference type="PROSITE" id="PS51320"/>
    </source>
</evidence>
<dbReference type="PANTHER" id="PTHR10161:SF36">
    <property type="entry name" value="PURPLE ACID PHOSPHATASE 3"/>
    <property type="match status" value="1"/>
</dbReference>
<evidence type="ECO:0000256" key="1">
    <source>
        <dbReference type="ARBA" id="ARBA00000032"/>
    </source>
</evidence>
<dbReference type="EMBL" id="JAXQNO010000017">
    <property type="protein sequence ID" value="KAK4779207.1"/>
    <property type="molecule type" value="Genomic_DNA"/>
</dbReference>
<keyword evidence="6" id="KW-0964">Secreted</keyword>
<evidence type="ECO:0000256" key="9">
    <source>
        <dbReference type="ARBA" id="ARBA00022801"/>
    </source>
</evidence>
<accession>A0AAN7QUI1</accession>
<dbReference type="GO" id="GO:0003993">
    <property type="term" value="F:acid phosphatase activity"/>
    <property type="evidence" value="ECO:0007669"/>
    <property type="project" value="UniProtKB-EC"/>
</dbReference>
<reference evidence="13 14" key="1">
    <citation type="journal article" date="2023" name="Hortic Res">
        <title>Pangenome of water caltrop reveals structural variations and asymmetric subgenome divergence after allopolyploidization.</title>
        <authorList>
            <person name="Zhang X."/>
            <person name="Chen Y."/>
            <person name="Wang L."/>
            <person name="Yuan Y."/>
            <person name="Fang M."/>
            <person name="Shi L."/>
            <person name="Lu R."/>
            <person name="Comes H.P."/>
            <person name="Ma Y."/>
            <person name="Chen Y."/>
            <person name="Huang G."/>
            <person name="Zhou Y."/>
            <person name="Zheng Z."/>
            <person name="Qiu Y."/>
        </authorList>
    </citation>
    <scope>NUCLEOTIDE SEQUENCE [LARGE SCALE GENOMIC DNA]</scope>
    <source>
        <strain evidence="13">F231</strain>
    </source>
</reference>
<proteinExistence type="inferred from homology"/>
<dbReference type="Gene3D" id="3.60.21.10">
    <property type="match status" value="1"/>
</dbReference>
<dbReference type="GO" id="GO:0046872">
    <property type="term" value="F:metal ion binding"/>
    <property type="evidence" value="ECO:0007669"/>
    <property type="project" value="UniProtKB-KW"/>
</dbReference>
<dbReference type="PROSITE" id="PS51320">
    <property type="entry name" value="TIFY"/>
    <property type="match status" value="1"/>
</dbReference>
<evidence type="ECO:0000256" key="7">
    <source>
        <dbReference type="ARBA" id="ARBA00022723"/>
    </source>
</evidence>
<dbReference type="PANTHER" id="PTHR10161">
    <property type="entry name" value="TARTRATE-RESISTANT ACID PHOSPHATASE TYPE 5"/>
    <property type="match status" value="1"/>
</dbReference>
<dbReference type="SUPFAM" id="SSF56300">
    <property type="entry name" value="Metallo-dependent phosphatases"/>
    <property type="match status" value="1"/>
</dbReference>
<dbReference type="AlphaFoldDB" id="A0AAN7QUI1"/>
<evidence type="ECO:0000256" key="5">
    <source>
        <dbReference type="ARBA" id="ARBA00012646"/>
    </source>
</evidence>
<keyword evidence="9" id="KW-0378">Hydrolase</keyword>
<dbReference type="EC" id="3.1.3.2" evidence="5"/>
<evidence type="ECO:0000256" key="4">
    <source>
        <dbReference type="ARBA" id="ARBA00008723"/>
    </source>
</evidence>
<gene>
    <name evidence="13" type="ORF">SAY86_006735</name>
</gene>
<keyword evidence="7" id="KW-0479">Metal-binding</keyword>
<dbReference type="Pfam" id="PF00149">
    <property type="entry name" value="Metallophos"/>
    <property type="match status" value="1"/>
</dbReference>
<evidence type="ECO:0000256" key="8">
    <source>
        <dbReference type="ARBA" id="ARBA00022729"/>
    </source>
</evidence>
<feature type="domain" description="Tify" evidence="12">
    <location>
        <begin position="122"/>
        <end position="157"/>
    </location>
</feature>